<dbReference type="SUPFAM" id="SSF48452">
    <property type="entry name" value="TPR-like"/>
    <property type="match status" value="1"/>
</dbReference>
<dbReference type="Pfam" id="PF00580">
    <property type="entry name" value="UvrD-helicase"/>
    <property type="match status" value="1"/>
</dbReference>
<dbReference type="PANTHER" id="PTHR21529">
    <property type="entry name" value="MAMMARY TURMOR VIRUS RECEPTOR HOMOLOG 1, 2 MTVR1, 2"/>
    <property type="match status" value="1"/>
</dbReference>
<dbReference type="InterPro" id="IPR039904">
    <property type="entry name" value="TRANK1"/>
</dbReference>
<proteinExistence type="predicted"/>
<feature type="compositionally biased region" description="Basic and acidic residues" evidence="5">
    <location>
        <begin position="337"/>
        <end position="363"/>
    </location>
</feature>
<feature type="region of interest" description="Disordered" evidence="5">
    <location>
        <begin position="337"/>
        <end position="366"/>
    </location>
</feature>
<dbReference type="GO" id="GO:0005524">
    <property type="term" value="F:ATP binding"/>
    <property type="evidence" value="ECO:0007669"/>
    <property type="project" value="UniProtKB-KW"/>
</dbReference>
<dbReference type="Gene3D" id="1.25.40.10">
    <property type="entry name" value="Tetratricopeptide repeat domain"/>
    <property type="match status" value="1"/>
</dbReference>
<sequence>MTLDLFCKEYCESRIEDAAKFLEENDMPHAYLRLAEVLKKDHKSEKHKDMKRKALHIVITSLGTSVNPEIPNELVKIPSKLYEQIINGLAANGKWRQMYFTVKEHRHFYGDLSLPNFAKSMSLAKVIRHSSFQDSEQLLVDVVDCMLNGGAVLDKGMPCCRPLNKDGKLAILAAVQECQFKVLEVLLKSGANPVHLTINYGDTPIHAALSIALERDKGNFSILNYFFDLYEKDPEKYPILDPAQINSDGDGLFHLVAKAKYTVTTQKATELLCDKNVSASVFNKEGKLPKDYLNSKNNRRLQFFKMKMTAFVKTSKPKRKLKARAFCFEGPKIQTEHHAEDKQDISLYERKEKNHPRPEKSRYATDQQTVPINKKVIKRHIEELIYNLPDIPYTFFNPKVVVKDEIPNFRQKKLATEEKDLSKVTIDSQETQLLKTPARANKMDVHKVEEQEGQAEEKNKGKEDLKIDLQVFDNLDWEVECTADVWKKLRDKKILPALKQRIIRKIQLLAKGEWTTHLCKELKNAPPTLKLYEVKLSDASRIIWELAIAFSPRLSEDAEKRLQYAEDEADQPVRGGRIYSEVIRVWDIVFDHDKIFKSVQRIIKSHSRGEECIIQKKLKGVKQDQFKAGNVKRFPMVFAESDFDLDVNALKEYQESLQRYYPPASSNETEYHILKFYNFDSNLVSHVLQNLEVKVDFPFRVTDSEHAIINLKSKAPILLLGRSGTGKTTCCLYRLWSQFVSYWTGAVAADSKLLPRCQIFQQDDDVVDEENEDSEEDTSEEEAAPAEAAENEEEEEEGQLYDHLHQVFITKNVVLCSEVQKNFKELSHTCEVTKKYVSQEEQPLPNRIQDLGDNQFPIFITSKKLLLMLDASLKGSCFFERNEDGSLKVEVQGWAESDGAFSFLPMLEEGSDDEDEEDEDDQYQDADDSEDDDNDQGTQNRPRKKVDPRREVTYEVFAEEVWPRISKKWSTRYHPSLIWMEIMSFIRGSFEALSKPSGYLSKEEYLDLGRKRAPNFSGEREHIYDIFKKYDHFKRQKFLFDETDLVQNVFNRLKKEKEMKWIIHQIYVDETQDFTQAELCLLLRVCHSPNEMFLTGDTAQSIMRGIAFRFNDLRSLFFYAKKSIHAIGKSSGVKVPKKVHQLTHNYRSHAGILSLASSILDLMVEFFPESFDRLKKDQGLFQGPPPVLLESCSFSDLAVLLRGNKRKTSHIEFGAHQAILVVNGAARDNIPEELNLGLILTIYEAKGLEFDDILLYNFFKDSQATKEWRVVTDFLEKLAATNEQSSIHSSESLVSINADVLKLGDRPRPLAFDPNQHKVLNSELKHLYTTVTRARVNVWIFDEDRDKRAPMFEYFKARKLTRNITSAEVENDSAGGMFAEESSTEQWLQRGGEFMKHSLYEVAAKCFNRGKNYHMEKIAKAHQSAFLASRMKETPAKMKEGFLLAAEQFLECEQPNKAVICLQNSRERELVAHLYEKMNQLEKAGETYRKLKRPIEGSKCYEQLGKFNLAVETLVENEHYEMAIDTLKRYKSLRKKLESQLTPPPRILIDNAPDRRHTVESLSYKAAEAYHRSKNKEKMIAALERLPNLRERTEFLIHKNYIEEAAKMFQEAGMLADAVDLYTKKGMNKEALQCAQKSQDKNAIGQSLILDSKIRLSQYKYFKDIEEEIKKEICENLNRAFYSLQDLENKLAAGEAVLLIGELTGRTEFINKAFWAFSKSRPTSEIGQLECMHWMVHNSDLYERENLRKCVLGMQNLFENLFVLAKNNMENERNRQEIFKFFGFYPAEEENKLVYYLKQQSRALMLLPETAKESFICKLDKNRVRTEIFNLLVKRGIEWKMILEDIITTNRNKNKQCLAFRLGEPCKNSKAGDSDEQSCPYLHAPLNSKNFDLLTEYDMLGIELELHVHLGTENVLNKDPDFDGSLFVSRNLREKYMACNWLLEDLIPENYHNAISSNLDKAKYFLQKLRNPKYSKSSPADKTCICVRKRMLHYLKNLYDEMKNHKRKDNIKIFVMIRIVIHLLNLEIEPKLEDIMSSFEDSINKECRRKPDWAWKLGLMVDSSVDGKTYIRSIARRFCDGYNQIAGMNNNPSEALIKFTKFCALLSNTGSVEVLPHYNQLLLWMEYFTTVAFCLTARVQNTPNFFFVIPESFIAVVHFIDATFIQERGVPTFEAVHRHTLKKAVEDTSLFQKRLLKLVDIVCGFTGNLKLNLLSHIFQSNNPGTPIAHEAYGIAERLLVLVLVLVCNLGKSVNPVVETKLMSELCKIKVWEEYPSRLSEALKFVQQAGSPADVAKALQILLSKRENDSLIYCIWDNSNRRNGLQKGELKAMELSKKFFLEEDTLKAMNNPHEIVSSKPRTEIDEEDEVDTSISVEEKRQIDRDRMEKERSDKENEASKKITKFIGKIVLRFKVQNLIKRVVRQISKERKEEKMKVFESVQINNMGCGVCGVQFKESTAGILFPVDRQTSNDSEYSGLLQPPSPLQLPQPNYEIVQHIQATPSPDIQMDNPLASVLGNPPMETRQKTLEDANQQTREEHEKCEKHKEMVKFQQHFRLKYMQEFSDPFGEVGEFMQRYKLGSVELVEKHFKEETYNIGNLRRQRESVENKIKSIIKECDWQNEEIWKEVQEMIGFHHYIKDYVETEARKRKERSEKQREVDLAKNKQETQDEDLDAFEPVVDEPKERRPKGRGKRKSQRR</sequence>
<dbReference type="SUPFAM" id="SSF52540">
    <property type="entry name" value="P-loop containing nucleoside triphosphate hydrolases"/>
    <property type="match status" value="1"/>
</dbReference>
<feature type="region of interest" description="Disordered" evidence="5">
    <location>
        <begin position="910"/>
        <end position="947"/>
    </location>
</feature>
<evidence type="ECO:0000259" key="6">
    <source>
        <dbReference type="Pfam" id="PF00580"/>
    </source>
</evidence>
<organism evidence="7 8">
    <name type="scientific">Magallana gigas</name>
    <name type="common">Pacific oyster</name>
    <name type="synonym">Crassostrea gigas</name>
    <dbReference type="NCBI Taxonomy" id="29159"/>
    <lineage>
        <taxon>Eukaryota</taxon>
        <taxon>Metazoa</taxon>
        <taxon>Spiralia</taxon>
        <taxon>Lophotrochozoa</taxon>
        <taxon>Mollusca</taxon>
        <taxon>Bivalvia</taxon>
        <taxon>Autobranchia</taxon>
        <taxon>Pteriomorphia</taxon>
        <taxon>Ostreida</taxon>
        <taxon>Ostreoidea</taxon>
        <taxon>Ostreidae</taxon>
        <taxon>Magallana</taxon>
    </lineage>
</organism>
<evidence type="ECO:0000256" key="5">
    <source>
        <dbReference type="SAM" id="MobiDB-lite"/>
    </source>
</evidence>
<evidence type="ECO:0000256" key="1">
    <source>
        <dbReference type="ARBA" id="ARBA00022741"/>
    </source>
</evidence>
<evidence type="ECO:0000313" key="8">
    <source>
        <dbReference type="Proteomes" id="UP000005408"/>
    </source>
</evidence>
<feature type="region of interest" description="Disordered" evidence="5">
    <location>
        <begin position="2360"/>
        <end position="2397"/>
    </location>
</feature>
<dbReference type="Gene3D" id="1.25.40.20">
    <property type="entry name" value="Ankyrin repeat-containing domain"/>
    <property type="match status" value="1"/>
</dbReference>
<dbReference type="EnsemblMetazoa" id="G6666.3">
    <property type="protein sequence ID" value="G6666.3:cds"/>
    <property type="gene ID" value="G6666"/>
</dbReference>
<dbReference type="InterPro" id="IPR027417">
    <property type="entry name" value="P-loop_NTPase"/>
</dbReference>
<feature type="compositionally biased region" description="Basic and acidic residues" evidence="5">
    <location>
        <begin position="2375"/>
        <end position="2397"/>
    </location>
</feature>
<dbReference type="Gene3D" id="3.40.50.300">
    <property type="entry name" value="P-loop containing nucleotide triphosphate hydrolases"/>
    <property type="match status" value="2"/>
</dbReference>
<evidence type="ECO:0000256" key="4">
    <source>
        <dbReference type="ARBA" id="ARBA00022840"/>
    </source>
</evidence>
<dbReference type="GO" id="GO:0004386">
    <property type="term" value="F:helicase activity"/>
    <property type="evidence" value="ECO:0007669"/>
    <property type="project" value="UniProtKB-KW"/>
</dbReference>
<dbReference type="InterPro" id="IPR011990">
    <property type="entry name" value="TPR-like_helical_dom_sf"/>
</dbReference>
<accession>A0A8W8NF77</accession>
<dbReference type="InterPro" id="IPR014016">
    <property type="entry name" value="UvrD-like_ATP-bd"/>
</dbReference>
<keyword evidence="4" id="KW-0067">ATP-binding</keyword>
<name>A0A8W8NF77_MAGGI</name>
<evidence type="ECO:0000313" key="7">
    <source>
        <dbReference type="EnsemblMetazoa" id="G6666.3:cds"/>
    </source>
</evidence>
<reference evidence="7" key="1">
    <citation type="submission" date="2022-08" db="UniProtKB">
        <authorList>
            <consortium name="EnsemblMetazoa"/>
        </authorList>
    </citation>
    <scope>IDENTIFICATION</scope>
    <source>
        <strain evidence="7">05x7-T-G4-1.051#20</strain>
    </source>
</reference>
<keyword evidence="1" id="KW-0547">Nucleotide-binding</keyword>
<dbReference type="GO" id="GO:0016787">
    <property type="term" value="F:hydrolase activity"/>
    <property type="evidence" value="ECO:0007669"/>
    <property type="project" value="UniProtKB-KW"/>
</dbReference>
<dbReference type="PANTHER" id="PTHR21529:SF4">
    <property type="entry name" value="TPR AND ANKYRIN REPEAT-CONTAINING PROTEIN 1"/>
    <property type="match status" value="1"/>
</dbReference>
<feature type="compositionally biased region" description="Acidic residues" evidence="5">
    <location>
        <begin position="910"/>
        <end position="935"/>
    </location>
</feature>
<dbReference type="Proteomes" id="UP000005408">
    <property type="component" value="Unassembled WGS sequence"/>
</dbReference>
<keyword evidence="3" id="KW-0347">Helicase</keyword>
<dbReference type="InterPro" id="IPR036770">
    <property type="entry name" value="Ankyrin_rpt-contain_sf"/>
</dbReference>
<feature type="region of interest" description="Disordered" evidence="5">
    <location>
        <begin position="765"/>
        <end position="797"/>
    </location>
</feature>
<feature type="compositionally biased region" description="Basic residues" evidence="5">
    <location>
        <begin position="2686"/>
        <end position="2699"/>
    </location>
</feature>
<protein>
    <recommendedName>
        <fullName evidence="6">UvrD-like helicase ATP-binding domain-containing protein</fullName>
    </recommendedName>
</protein>
<dbReference type="SUPFAM" id="SSF48403">
    <property type="entry name" value="Ankyrin repeat"/>
    <property type="match status" value="1"/>
</dbReference>
<keyword evidence="8" id="KW-1185">Reference proteome</keyword>
<feature type="domain" description="UvrD-like helicase ATP-binding" evidence="6">
    <location>
        <begin position="1014"/>
        <end position="1103"/>
    </location>
</feature>
<evidence type="ECO:0000256" key="2">
    <source>
        <dbReference type="ARBA" id="ARBA00022801"/>
    </source>
</evidence>
<evidence type="ECO:0000256" key="3">
    <source>
        <dbReference type="ARBA" id="ARBA00022806"/>
    </source>
</evidence>
<keyword evidence="2" id="KW-0378">Hydrolase</keyword>
<feature type="compositionally biased region" description="Basic and acidic residues" evidence="5">
    <location>
        <begin position="2646"/>
        <end position="2668"/>
    </location>
</feature>
<feature type="region of interest" description="Disordered" evidence="5">
    <location>
        <begin position="2646"/>
        <end position="2699"/>
    </location>
</feature>